<gene>
    <name evidence="1" type="ORF">EBO15_21020</name>
</gene>
<dbReference type="AlphaFoldDB" id="A0A3M2LXV0"/>
<evidence type="ECO:0000313" key="1">
    <source>
        <dbReference type="EMBL" id="RMI41966.1"/>
    </source>
</evidence>
<dbReference type="RefSeq" id="WP_122196132.1">
    <property type="nucleotide sequence ID" value="NZ_JBHSKC010000002.1"/>
</dbReference>
<reference evidence="1 2" key="1">
    <citation type="submission" date="2018-10" db="EMBL/GenBank/DDBJ databases">
        <title>Isolation from soil.</title>
        <authorList>
            <person name="Hu J."/>
        </authorList>
    </citation>
    <scope>NUCLEOTIDE SEQUENCE [LARGE SCALE GENOMIC DNA]</scope>
    <source>
        <strain evidence="1 2">NEAU-Ht49</strain>
    </source>
</reference>
<sequence>MRLGQERGAAGIGVGETLVDLGAFFDVLDGSQPPLELVRRMAEGWADVALAPLTAEPCRDPLTGLMTVSYMRARLSELYAAGDLDGRGPSETHCLVMLDLAGGCEPWRKLARAIGVAHELRMVFRNGETAAQLGPGREAVLVPLSPHLSPRLAILHCRIVRALRSDVLAGRFLMWVECLPRAHEEALALLDPQPR</sequence>
<name>A0A3M2LXV0_9ACTN</name>
<comment type="caution">
    <text evidence="1">The sequence shown here is derived from an EMBL/GenBank/DDBJ whole genome shotgun (WGS) entry which is preliminary data.</text>
</comment>
<protein>
    <submittedName>
        <fullName evidence="1">Uncharacterized protein</fullName>
    </submittedName>
</protein>
<organism evidence="1 2">
    <name type="scientific">Actinomadura harenae</name>
    <dbReference type="NCBI Taxonomy" id="2483351"/>
    <lineage>
        <taxon>Bacteria</taxon>
        <taxon>Bacillati</taxon>
        <taxon>Actinomycetota</taxon>
        <taxon>Actinomycetes</taxon>
        <taxon>Streptosporangiales</taxon>
        <taxon>Thermomonosporaceae</taxon>
        <taxon>Actinomadura</taxon>
    </lineage>
</organism>
<keyword evidence="2" id="KW-1185">Reference proteome</keyword>
<evidence type="ECO:0000313" key="2">
    <source>
        <dbReference type="Proteomes" id="UP000282674"/>
    </source>
</evidence>
<dbReference type="EMBL" id="RFFG01000037">
    <property type="protein sequence ID" value="RMI41966.1"/>
    <property type="molecule type" value="Genomic_DNA"/>
</dbReference>
<proteinExistence type="predicted"/>
<dbReference type="Proteomes" id="UP000282674">
    <property type="component" value="Unassembled WGS sequence"/>
</dbReference>
<accession>A0A3M2LXV0</accession>
<dbReference type="OrthoDB" id="4936366at2"/>